<name>A0A1X9LIV1_9MICO</name>
<reference evidence="3 4" key="1">
    <citation type="submission" date="2017-04" db="EMBL/GenBank/DDBJ databases">
        <authorList>
            <person name="Afonso C.L."/>
            <person name="Miller P.J."/>
            <person name="Scott M.A."/>
            <person name="Spackman E."/>
            <person name="Goraichik I."/>
            <person name="Dimitrov K.M."/>
            <person name="Suarez D.L."/>
            <person name="Swayne D.E."/>
        </authorList>
    </citation>
    <scope>NUCLEOTIDE SEQUENCE [LARGE SCALE GENOMIC DNA]</scope>
    <source>
        <strain evidence="4">XA(T)</strain>
    </source>
</reference>
<dbReference type="Proteomes" id="UP000192775">
    <property type="component" value="Chromosome"/>
</dbReference>
<dbReference type="EMBL" id="CP020715">
    <property type="protein sequence ID" value="ARJ05114.1"/>
    <property type="molecule type" value="Genomic_DNA"/>
</dbReference>
<dbReference type="KEGG" id="cphy:B5808_07770"/>
<feature type="region of interest" description="Disordered" evidence="1">
    <location>
        <begin position="1"/>
        <end position="110"/>
    </location>
</feature>
<dbReference type="AlphaFoldDB" id="A0A1X9LIV1"/>
<feature type="compositionally biased region" description="Low complexity" evidence="1">
    <location>
        <begin position="35"/>
        <end position="69"/>
    </location>
</feature>
<feature type="compositionally biased region" description="Basic and acidic residues" evidence="1">
    <location>
        <begin position="1"/>
        <end position="34"/>
    </location>
</feature>
<feature type="region of interest" description="Disordered" evidence="1">
    <location>
        <begin position="160"/>
        <end position="185"/>
    </location>
</feature>
<evidence type="ECO:0000256" key="1">
    <source>
        <dbReference type="SAM" id="MobiDB-lite"/>
    </source>
</evidence>
<gene>
    <name evidence="3" type="ORF">B5808_07770</name>
</gene>
<proteinExistence type="predicted"/>
<evidence type="ECO:0000256" key="2">
    <source>
        <dbReference type="SAM" id="Phobius"/>
    </source>
</evidence>
<dbReference type="STRING" id="1619308.B5808_07770"/>
<keyword evidence="2" id="KW-1133">Transmembrane helix</keyword>
<keyword evidence="4" id="KW-1185">Reference proteome</keyword>
<accession>A0A1X9LIV1</accession>
<evidence type="ECO:0000313" key="4">
    <source>
        <dbReference type="Proteomes" id="UP000192775"/>
    </source>
</evidence>
<keyword evidence="2" id="KW-0812">Transmembrane</keyword>
<feature type="transmembrane region" description="Helical" evidence="2">
    <location>
        <begin position="305"/>
        <end position="328"/>
    </location>
</feature>
<sequence length="331" mass="34134">MERQKPRKEREADARAAEEAEAARKAQAEQEAQERAAQQAEPAQSAASESAPSAAQEPEQSAAQEPESATVAMPVAAQADDEPVVPEIVSSPDDSVDDSEPSDRGEPVIDVVAISEPIVVEPLTVDESPRDREPVVEEMVIDVPIAETVDPAQEAAAHLDSVDGEDELAPRFQGGTASRPAPTPDQPAFDDLISARNAAAANSISTTSALVLPAVPGSSDVGTALDETGEVIITGSIDLPPSFGSMGAPASGIEAHDLDSLIDRAEADQHRSDVAPVSAARAISTNTGATSLITPPKRARANAPVVLAVTAGVLAVGVIGLLLSVFVFKLF</sequence>
<organism evidence="3 4">
    <name type="scientific">Cnuibacter physcomitrellae</name>
    <dbReference type="NCBI Taxonomy" id="1619308"/>
    <lineage>
        <taxon>Bacteria</taxon>
        <taxon>Bacillati</taxon>
        <taxon>Actinomycetota</taxon>
        <taxon>Actinomycetes</taxon>
        <taxon>Micrococcales</taxon>
        <taxon>Microbacteriaceae</taxon>
        <taxon>Cnuibacter</taxon>
    </lineage>
</organism>
<protein>
    <submittedName>
        <fullName evidence="3">Uncharacterized protein</fullName>
    </submittedName>
</protein>
<evidence type="ECO:0000313" key="3">
    <source>
        <dbReference type="EMBL" id="ARJ05114.1"/>
    </source>
</evidence>
<keyword evidence="2" id="KW-0472">Membrane</keyword>